<keyword evidence="3" id="KW-1185">Reference proteome</keyword>
<evidence type="ECO:0000313" key="2">
    <source>
        <dbReference type="EMBL" id="KAB5588925.1"/>
    </source>
</evidence>
<organism evidence="2 3">
    <name type="scientific">Ceratobasidium theobromae</name>
    <dbReference type="NCBI Taxonomy" id="1582974"/>
    <lineage>
        <taxon>Eukaryota</taxon>
        <taxon>Fungi</taxon>
        <taxon>Dikarya</taxon>
        <taxon>Basidiomycota</taxon>
        <taxon>Agaricomycotina</taxon>
        <taxon>Agaricomycetes</taxon>
        <taxon>Cantharellales</taxon>
        <taxon>Ceratobasidiaceae</taxon>
        <taxon>Ceratobasidium</taxon>
    </lineage>
</organism>
<protein>
    <submittedName>
        <fullName evidence="2">Uncharacterized protein</fullName>
    </submittedName>
</protein>
<evidence type="ECO:0000313" key="3">
    <source>
        <dbReference type="Proteomes" id="UP000383932"/>
    </source>
</evidence>
<comment type="caution">
    <text evidence="2">The sequence shown here is derived from an EMBL/GenBank/DDBJ whole genome shotgun (WGS) entry which is preliminary data.</text>
</comment>
<reference evidence="2 3" key="1">
    <citation type="journal article" date="2019" name="Fungal Biol. Biotechnol.">
        <title>Draft genome sequence of fastidious pathogen Ceratobasidium theobromae, which causes vascular-streak dieback in Theobroma cacao.</title>
        <authorList>
            <person name="Ali S.S."/>
            <person name="Asman A."/>
            <person name="Shao J."/>
            <person name="Firmansyah A.P."/>
            <person name="Susilo A.W."/>
            <person name="Rosmana A."/>
            <person name="McMahon P."/>
            <person name="Junaid M."/>
            <person name="Guest D."/>
            <person name="Kheng T.Y."/>
            <person name="Meinhardt L.W."/>
            <person name="Bailey B.A."/>
        </authorList>
    </citation>
    <scope>NUCLEOTIDE SEQUENCE [LARGE SCALE GENOMIC DNA]</scope>
    <source>
        <strain evidence="2 3">CT2</strain>
    </source>
</reference>
<name>A0A5N5QAZ9_9AGAM</name>
<sequence>MDSKSFGRGSYQVSRPTKYHPRRVPDRPRASTLTMTRPIADIASARVDSDLPVRLVQRLFSAELLEQRDALQRKRVHPSRTPKYRNRVSNPP</sequence>
<feature type="region of interest" description="Disordered" evidence="1">
    <location>
        <begin position="70"/>
        <end position="92"/>
    </location>
</feature>
<feature type="region of interest" description="Disordered" evidence="1">
    <location>
        <begin position="1"/>
        <end position="31"/>
    </location>
</feature>
<feature type="compositionally biased region" description="Basic residues" evidence="1">
    <location>
        <begin position="73"/>
        <end position="86"/>
    </location>
</feature>
<proteinExistence type="predicted"/>
<gene>
    <name evidence="2" type="ORF">CTheo_7638</name>
</gene>
<dbReference type="EMBL" id="SSOP01000346">
    <property type="protein sequence ID" value="KAB5588925.1"/>
    <property type="molecule type" value="Genomic_DNA"/>
</dbReference>
<dbReference type="AlphaFoldDB" id="A0A5N5QAZ9"/>
<accession>A0A5N5QAZ9</accession>
<evidence type="ECO:0000256" key="1">
    <source>
        <dbReference type="SAM" id="MobiDB-lite"/>
    </source>
</evidence>
<dbReference type="Proteomes" id="UP000383932">
    <property type="component" value="Unassembled WGS sequence"/>
</dbReference>